<evidence type="ECO:0000256" key="1">
    <source>
        <dbReference type="ARBA" id="ARBA00010062"/>
    </source>
</evidence>
<dbReference type="InterPro" id="IPR028081">
    <property type="entry name" value="Leu-bd"/>
</dbReference>
<organism evidence="5 6">
    <name type="scientific">Actinomadura geliboluensis</name>
    <dbReference type="NCBI Taxonomy" id="882440"/>
    <lineage>
        <taxon>Bacteria</taxon>
        <taxon>Bacillati</taxon>
        <taxon>Actinomycetota</taxon>
        <taxon>Actinomycetes</taxon>
        <taxon>Streptosporangiales</taxon>
        <taxon>Thermomonosporaceae</taxon>
        <taxon>Actinomadura</taxon>
    </lineage>
</organism>
<reference evidence="5 6" key="1">
    <citation type="submission" date="2019-05" db="EMBL/GenBank/DDBJ databases">
        <title>Draft genome sequence of Actinomadura geliboluensis A8036.</title>
        <authorList>
            <person name="Saricaoglu S."/>
            <person name="Isik K."/>
        </authorList>
    </citation>
    <scope>NUCLEOTIDE SEQUENCE [LARGE SCALE GENOMIC DNA]</scope>
    <source>
        <strain evidence="5 6">A8036</strain>
    </source>
</reference>
<protein>
    <submittedName>
        <fullName evidence="5">ABC transporter substrate-binding protein</fullName>
    </submittedName>
</protein>
<evidence type="ECO:0000313" key="5">
    <source>
        <dbReference type="EMBL" id="TMR38662.1"/>
    </source>
</evidence>
<evidence type="ECO:0000256" key="2">
    <source>
        <dbReference type="ARBA" id="ARBA00022729"/>
    </source>
</evidence>
<dbReference type="InterPro" id="IPR051010">
    <property type="entry name" value="BCAA_transport"/>
</dbReference>
<keyword evidence="2 3" id="KW-0732">Signal</keyword>
<sequence>MIRFGIAATAALALSACVSTAGDKDGGDAIVIGAAIAKTGFMASFDMPVYHSLEIAVDKANANGGIGGRRIQLKAIDNKSDSTQSANAASRLIEQGADLLIVTCNFSTGGPAATVAQNAGGLSIAPCASDIRFGPLGLGDLVFNLGMSIPTEGAALADYALAKGWKRVYTLTDTELDYPKNTCEAFEKRFTELGGKIGGKDVFRNSDQAIASQVSRVSRAGKGAVDALVLCSYPPGGAMAALQLRQGGIDAPILANFGMDGDYWAKSLPQLSDFYVISPASIFGDDPEPEVNQLLNDYRKKAGGNPPTGAFVYGASTFQLIEQVIEETGGTDGKKMAAALEKSTNLQTITGPMRFGTDYHVDFEWDVRVLKATGGRFSYAETVKPRNARALVK</sequence>
<feature type="chain" id="PRO_5024289574" evidence="3">
    <location>
        <begin position="22"/>
        <end position="393"/>
    </location>
</feature>
<dbReference type="PROSITE" id="PS51257">
    <property type="entry name" value="PROKAR_LIPOPROTEIN"/>
    <property type="match status" value="1"/>
</dbReference>
<proteinExistence type="inferred from homology"/>
<dbReference type="AlphaFoldDB" id="A0A5S4H168"/>
<dbReference type="EMBL" id="VCKZ01000100">
    <property type="protein sequence ID" value="TMR38662.1"/>
    <property type="molecule type" value="Genomic_DNA"/>
</dbReference>
<dbReference type="Gene3D" id="3.40.50.2300">
    <property type="match status" value="2"/>
</dbReference>
<comment type="similarity">
    <text evidence="1">Belongs to the leucine-binding protein family.</text>
</comment>
<dbReference type="Pfam" id="PF13458">
    <property type="entry name" value="Peripla_BP_6"/>
    <property type="match status" value="1"/>
</dbReference>
<dbReference type="InterPro" id="IPR028082">
    <property type="entry name" value="Peripla_BP_I"/>
</dbReference>
<keyword evidence="6" id="KW-1185">Reference proteome</keyword>
<dbReference type="PANTHER" id="PTHR30483">
    <property type="entry name" value="LEUCINE-SPECIFIC-BINDING PROTEIN"/>
    <property type="match status" value="1"/>
</dbReference>
<name>A0A5S4H168_9ACTN</name>
<dbReference type="Proteomes" id="UP000305238">
    <property type="component" value="Unassembled WGS sequence"/>
</dbReference>
<dbReference type="PANTHER" id="PTHR30483:SF6">
    <property type="entry name" value="PERIPLASMIC BINDING PROTEIN OF ABC TRANSPORTER FOR NATURAL AMINO ACIDS"/>
    <property type="match status" value="1"/>
</dbReference>
<dbReference type="RefSeq" id="WP_138637171.1">
    <property type="nucleotide sequence ID" value="NZ_JASWDG010000027.1"/>
</dbReference>
<dbReference type="OrthoDB" id="7337537at2"/>
<evidence type="ECO:0000256" key="3">
    <source>
        <dbReference type="SAM" id="SignalP"/>
    </source>
</evidence>
<dbReference type="SUPFAM" id="SSF53822">
    <property type="entry name" value="Periplasmic binding protein-like I"/>
    <property type="match status" value="1"/>
</dbReference>
<evidence type="ECO:0000313" key="6">
    <source>
        <dbReference type="Proteomes" id="UP000305238"/>
    </source>
</evidence>
<gene>
    <name evidence="5" type="ORF">ETD96_15870</name>
</gene>
<accession>A0A5S4H168</accession>
<evidence type="ECO:0000259" key="4">
    <source>
        <dbReference type="Pfam" id="PF13458"/>
    </source>
</evidence>
<comment type="caution">
    <text evidence="5">The sequence shown here is derived from an EMBL/GenBank/DDBJ whole genome shotgun (WGS) entry which is preliminary data.</text>
</comment>
<feature type="signal peptide" evidence="3">
    <location>
        <begin position="1"/>
        <end position="21"/>
    </location>
</feature>
<feature type="domain" description="Leucine-binding protein" evidence="4">
    <location>
        <begin position="30"/>
        <end position="371"/>
    </location>
</feature>